<evidence type="ECO:0000313" key="2">
    <source>
        <dbReference type="Proteomes" id="UP001162992"/>
    </source>
</evidence>
<gene>
    <name evidence="1" type="ORF">O6H91_20G069400</name>
</gene>
<proteinExistence type="predicted"/>
<keyword evidence="2" id="KW-1185">Reference proteome</keyword>
<dbReference type="EMBL" id="CM055111">
    <property type="protein sequence ID" value="KAJ7520152.1"/>
    <property type="molecule type" value="Genomic_DNA"/>
</dbReference>
<reference evidence="2" key="1">
    <citation type="journal article" date="2024" name="Proc. Natl. Acad. Sci. U.S.A.">
        <title>Extraordinary preservation of gene collinearity over three hundred million years revealed in homosporous lycophytes.</title>
        <authorList>
            <person name="Li C."/>
            <person name="Wickell D."/>
            <person name="Kuo L.Y."/>
            <person name="Chen X."/>
            <person name="Nie B."/>
            <person name="Liao X."/>
            <person name="Peng D."/>
            <person name="Ji J."/>
            <person name="Jenkins J."/>
            <person name="Williams M."/>
            <person name="Shu S."/>
            <person name="Plott C."/>
            <person name="Barry K."/>
            <person name="Rajasekar S."/>
            <person name="Grimwood J."/>
            <person name="Han X."/>
            <person name="Sun S."/>
            <person name="Hou Z."/>
            <person name="He W."/>
            <person name="Dai G."/>
            <person name="Sun C."/>
            <person name="Schmutz J."/>
            <person name="Leebens-Mack J.H."/>
            <person name="Li F.W."/>
            <person name="Wang L."/>
        </authorList>
    </citation>
    <scope>NUCLEOTIDE SEQUENCE [LARGE SCALE GENOMIC DNA]</scope>
    <source>
        <strain evidence="2">cv. PW_Plant_1</strain>
    </source>
</reference>
<protein>
    <submittedName>
        <fullName evidence="1">Uncharacterized protein</fullName>
    </submittedName>
</protein>
<dbReference type="Proteomes" id="UP001162992">
    <property type="component" value="Chromosome 20"/>
</dbReference>
<comment type="caution">
    <text evidence="1">The sequence shown here is derived from an EMBL/GenBank/DDBJ whole genome shotgun (WGS) entry which is preliminary data.</text>
</comment>
<organism evidence="1 2">
    <name type="scientific">Diphasiastrum complanatum</name>
    <name type="common">Issler's clubmoss</name>
    <name type="synonym">Lycopodium complanatum</name>
    <dbReference type="NCBI Taxonomy" id="34168"/>
    <lineage>
        <taxon>Eukaryota</taxon>
        <taxon>Viridiplantae</taxon>
        <taxon>Streptophyta</taxon>
        <taxon>Embryophyta</taxon>
        <taxon>Tracheophyta</taxon>
        <taxon>Lycopodiopsida</taxon>
        <taxon>Lycopodiales</taxon>
        <taxon>Lycopodiaceae</taxon>
        <taxon>Lycopodioideae</taxon>
        <taxon>Diphasiastrum</taxon>
    </lineage>
</organism>
<sequence>MEKSSVMIPQIGPDGIPSDFPIVSYTEKVLEEKELQLRRYIEDNYSKIRNVERELAELAWQVKLTAGPKKSALEHFRKKIEQSTERIKSAKLKEEQAKKVWEAAAKALKYEEDCKQKLCEDLSRLVQESASAQFSRLEELKHKLEALTVCGGTLPIVEYAQVASGINSKNGQEAASQANNGTTIQTTRGCEIAHAGETAHLPSDASTLASPIEPLLSSRAPGNKQQVLVNKPQILVQEVQQSTQGQRVSLTKGRGQTVGRAKGAFILQKPKVSGDTSWTGAGFDVGDVV</sequence>
<accession>A0ACC2ARL0</accession>
<evidence type="ECO:0000313" key="1">
    <source>
        <dbReference type="EMBL" id="KAJ7520152.1"/>
    </source>
</evidence>
<name>A0ACC2ARL0_DIPCM</name>